<evidence type="ECO:0000256" key="4">
    <source>
        <dbReference type="SAM" id="Coils"/>
    </source>
</evidence>
<proteinExistence type="inferred from homology"/>
<name>A0A150KM95_9BACI</name>
<dbReference type="AlphaFoldDB" id="A0A150KM95"/>
<dbReference type="SUPFAM" id="SSF52540">
    <property type="entry name" value="P-loop containing nucleoside triphosphate hydrolases"/>
    <property type="match status" value="1"/>
</dbReference>
<accession>A0A150KM95</accession>
<protein>
    <recommendedName>
        <fullName evidence="3">Nuclease SbcCD subunit C</fullName>
    </recommendedName>
</protein>
<evidence type="ECO:0000313" key="5">
    <source>
        <dbReference type="EMBL" id="KYC92244.1"/>
    </source>
</evidence>
<evidence type="ECO:0000256" key="3">
    <source>
        <dbReference type="ARBA" id="ARBA00013368"/>
    </source>
</evidence>
<dbReference type="PANTHER" id="PTHR32114">
    <property type="entry name" value="ABC TRANSPORTER ABCH.3"/>
    <property type="match status" value="1"/>
</dbReference>
<reference evidence="5 6" key="1">
    <citation type="submission" date="2016-01" db="EMBL/GenBank/DDBJ databases">
        <title>Genome Sequences of Twelve Sporeforming Bacillus Species Isolated from Foods.</title>
        <authorList>
            <person name="Berendsen E.M."/>
            <person name="Wells-Bennik M.H."/>
            <person name="Krawcyk A.O."/>
            <person name="De Jong A."/>
            <person name="Holsappel S."/>
            <person name="Eijlander R.T."/>
            <person name="Kuipers O.P."/>
        </authorList>
    </citation>
    <scope>NUCLEOTIDE SEQUENCE [LARGE SCALE GENOMIC DNA]</scope>
    <source>
        <strain evidence="5 6">B4102</strain>
    </source>
</reference>
<keyword evidence="6" id="KW-1185">Reference proteome</keyword>
<dbReference type="OrthoDB" id="1698838at2"/>
<evidence type="ECO:0000313" key="6">
    <source>
        <dbReference type="Proteomes" id="UP000075666"/>
    </source>
</evidence>
<dbReference type="Gene3D" id="3.40.50.300">
    <property type="entry name" value="P-loop containing nucleotide triphosphate hydrolases"/>
    <property type="match status" value="1"/>
</dbReference>
<dbReference type="InterPro" id="IPR027417">
    <property type="entry name" value="P-loop_NTPase"/>
</dbReference>
<dbReference type="GO" id="GO:0006302">
    <property type="term" value="P:double-strand break repair"/>
    <property type="evidence" value="ECO:0007669"/>
    <property type="project" value="InterPro"/>
</dbReference>
<comment type="subunit">
    <text evidence="2">Heterodimer of SbcC and SbcD.</text>
</comment>
<evidence type="ECO:0000256" key="1">
    <source>
        <dbReference type="ARBA" id="ARBA00006930"/>
    </source>
</evidence>
<feature type="coiled-coil region" evidence="4">
    <location>
        <begin position="303"/>
        <end position="382"/>
    </location>
</feature>
<comment type="caution">
    <text evidence="5">The sequence shown here is derived from an EMBL/GenBank/DDBJ whole genome shotgun (WGS) entry which is preliminary data.</text>
</comment>
<dbReference type="EMBL" id="LQYN01000116">
    <property type="protein sequence ID" value="KYC92244.1"/>
    <property type="molecule type" value="Genomic_DNA"/>
</dbReference>
<dbReference type="GO" id="GO:0016887">
    <property type="term" value="F:ATP hydrolysis activity"/>
    <property type="evidence" value="ECO:0007669"/>
    <property type="project" value="InterPro"/>
</dbReference>
<dbReference type="Gene3D" id="1.10.287.510">
    <property type="entry name" value="Helix hairpin bin"/>
    <property type="match status" value="1"/>
</dbReference>
<evidence type="ECO:0000256" key="2">
    <source>
        <dbReference type="ARBA" id="ARBA00011322"/>
    </source>
</evidence>
<feature type="coiled-coil region" evidence="4">
    <location>
        <begin position="216"/>
        <end position="274"/>
    </location>
</feature>
<gene>
    <name evidence="5" type="ORF">B4102_3785</name>
</gene>
<comment type="similarity">
    <text evidence="1">Belongs to the SMC family. SbcC subfamily.</text>
</comment>
<dbReference type="STRING" id="46224.B4102_3785"/>
<dbReference type="PATRIC" id="fig|46224.3.peg.865"/>
<dbReference type="Proteomes" id="UP000075666">
    <property type="component" value="Unassembled WGS sequence"/>
</dbReference>
<sequence>MEIKLLSLTLQNFKNHRDLTVNFGERTEITGDNTQGKTTIGESIPWNLYNTDVFGSKLDPSPTTYDADETMVSLLFSKDGKQVLLGRSLKKGKATYYINEVPSKAGDFNELLEKLFDKDLFLSLFNPNYFFTLHWEKQRALLLKYVPSPLNKEVLKHMPERQAVELEKLLKKHSLGDIEEIHKDNKKKKDKKYIAAQSRTKTLREQFEEFAPSVPLESLNAELNQLIKERNEIEKITDSAGSNNSRINVLQNQIKRLLDERNQMKEDFKLLKEEKIQDTCRVCQQPLQDESLEAAESEKQKRIQDFKKQYDQIVIKRKELEEELSGLEFIDVSEQMEKVRELQAKISPIEQEIRNHKQAEKLQEQVQQAEKEEQEILSSLNESIFILDSIKAFRAKEAELQAEKVQALFDTLSVRLFEKQKNGELKNTFEIEMGGKAYRQLSLSEGIRAGLELREVLSKQSGVIAPVFVDNAESITSFKQPSGQLIISRVVAGKELTIEVNSNE</sequence>
<dbReference type="RefSeq" id="WP_066235362.1">
    <property type="nucleotide sequence ID" value="NZ_LQYN01000116.1"/>
</dbReference>
<keyword evidence="4" id="KW-0175">Coiled coil</keyword>
<organism evidence="5 6">
    <name type="scientific">Heyndrickxia sporothermodurans</name>
    <dbReference type="NCBI Taxonomy" id="46224"/>
    <lineage>
        <taxon>Bacteria</taxon>
        <taxon>Bacillati</taxon>
        <taxon>Bacillota</taxon>
        <taxon>Bacilli</taxon>
        <taxon>Bacillales</taxon>
        <taxon>Bacillaceae</taxon>
        <taxon>Heyndrickxia</taxon>
    </lineage>
</organism>
<dbReference type="PANTHER" id="PTHR32114:SF2">
    <property type="entry name" value="ABC TRANSPORTER ABCH.3"/>
    <property type="match status" value="1"/>
</dbReference>